<proteinExistence type="predicted"/>
<evidence type="ECO:0000256" key="1">
    <source>
        <dbReference type="SAM" id="Phobius"/>
    </source>
</evidence>
<feature type="transmembrane region" description="Helical" evidence="1">
    <location>
        <begin position="94"/>
        <end position="110"/>
    </location>
</feature>
<evidence type="ECO:0000313" key="3">
    <source>
        <dbReference type="Proteomes" id="UP000078561"/>
    </source>
</evidence>
<dbReference type="AlphaFoldDB" id="A0A163K075"/>
<feature type="transmembrane region" description="Helical" evidence="1">
    <location>
        <begin position="63"/>
        <end position="82"/>
    </location>
</feature>
<feature type="transmembrane region" description="Helical" evidence="1">
    <location>
        <begin position="20"/>
        <end position="40"/>
    </location>
</feature>
<keyword evidence="1" id="KW-0472">Membrane</keyword>
<accession>A0A163K075</accession>
<reference evidence="2" key="1">
    <citation type="submission" date="2016-04" db="EMBL/GenBank/DDBJ databases">
        <authorList>
            <person name="Evans L.H."/>
            <person name="Alamgir A."/>
            <person name="Owens N."/>
            <person name="Weber N.D."/>
            <person name="Virtaneva K."/>
            <person name="Barbian K."/>
            <person name="Babar A."/>
            <person name="Rosenke K."/>
        </authorList>
    </citation>
    <scope>NUCLEOTIDE SEQUENCE [LARGE SCALE GENOMIC DNA]</scope>
    <source>
        <strain evidence="2">CBS 101.48</strain>
    </source>
</reference>
<gene>
    <name evidence="2" type="primary">ABSGL_09091.1 scaffold 10677</name>
</gene>
<dbReference type="Proteomes" id="UP000078561">
    <property type="component" value="Unassembled WGS sequence"/>
</dbReference>
<organism evidence="2">
    <name type="scientific">Absidia glauca</name>
    <name type="common">Pin mould</name>
    <dbReference type="NCBI Taxonomy" id="4829"/>
    <lineage>
        <taxon>Eukaryota</taxon>
        <taxon>Fungi</taxon>
        <taxon>Fungi incertae sedis</taxon>
        <taxon>Mucoromycota</taxon>
        <taxon>Mucoromycotina</taxon>
        <taxon>Mucoromycetes</taxon>
        <taxon>Mucorales</taxon>
        <taxon>Cunninghamellaceae</taxon>
        <taxon>Absidia</taxon>
    </lineage>
</organism>
<keyword evidence="1" id="KW-1133">Transmembrane helix</keyword>
<feature type="transmembrane region" description="Helical" evidence="1">
    <location>
        <begin position="154"/>
        <end position="175"/>
    </location>
</feature>
<evidence type="ECO:0000313" key="2">
    <source>
        <dbReference type="EMBL" id="SAM03273.1"/>
    </source>
</evidence>
<keyword evidence="1" id="KW-0812">Transmembrane</keyword>
<sequence>MSALSFSFRLGNNEGIMTFCFWFGLMNLLPLALVGALLSLSEETFDWFFNLIDPDHTLPEDAIWSYLYLFAESAIGFAYLYGSYLAYKRNFKPFHTLLYFFAADLAWNAYDIVKLINQGLPAEKEGDVSESEVSLTANTTMGSTQKKGEDSPPFVVLAIVAVFYVLIPLLNKLYVVMKIRAYIKYVEYKKDEAALSSAVIEAPQKHPEISKE</sequence>
<protein>
    <submittedName>
        <fullName evidence="2">Uncharacterized protein</fullName>
    </submittedName>
</protein>
<dbReference type="OrthoDB" id="10547621at2759"/>
<name>A0A163K075_ABSGL</name>
<dbReference type="EMBL" id="LT554074">
    <property type="protein sequence ID" value="SAM03273.1"/>
    <property type="molecule type" value="Genomic_DNA"/>
</dbReference>
<keyword evidence="3" id="KW-1185">Reference proteome</keyword>
<dbReference type="InParanoid" id="A0A163K075"/>